<accession>A0A226F3U7</accession>
<gene>
    <name evidence="2" type="ORF">Fcan01_03900</name>
</gene>
<comment type="caution">
    <text evidence="2">The sequence shown here is derived from an EMBL/GenBank/DDBJ whole genome shotgun (WGS) entry which is preliminary data.</text>
</comment>
<feature type="region of interest" description="Disordered" evidence="1">
    <location>
        <begin position="239"/>
        <end position="260"/>
    </location>
</feature>
<keyword evidence="3" id="KW-1185">Reference proteome</keyword>
<sequence length="260" mass="28726">MRNISLCGIKQQNRGTSNKTVEKKDEILREGPFPHDPSICSARECRTAVGAGMPDFEMNAVQLPVNCVLVGDVTLFFSESLVAFVASEKFFLRVRHQCGFLVIVEIGEMMIGQSCFGGERFSTNVASSAHFVHDFAQKISQTRWAFEPVVAEEGVVSPALFHLRLLRWAQMDEEMTGQVCLLDEFLFANGAVVGLPKIRQGRIFYSRTHASLPNFKNDERAVIVVVASWIKSTHAKYASVPSPTKPVLTSTPTPTSTATN</sequence>
<proteinExistence type="predicted"/>
<dbReference type="AlphaFoldDB" id="A0A226F3U7"/>
<name>A0A226F3U7_FOLCA</name>
<evidence type="ECO:0000256" key="1">
    <source>
        <dbReference type="SAM" id="MobiDB-lite"/>
    </source>
</evidence>
<protein>
    <submittedName>
        <fullName evidence="2">Uncharacterized protein</fullName>
    </submittedName>
</protein>
<reference evidence="2 3" key="1">
    <citation type="submission" date="2015-12" db="EMBL/GenBank/DDBJ databases">
        <title>The genome of Folsomia candida.</title>
        <authorList>
            <person name="Faddeeva A."/>
            <person name="Derks M.F."/>
            <person name="Anvar Y."/>
            <person name="Smit S."/>
            <person name="Van Straalen N."/>
            <person name="Roelofs D."/>
        </authorList>
    </citation>
    <scope>NUCLEOTIDE SEQUENCE [LARGE SCALE GENOMIC DNA]</scope>
    <source>
        <strain evidence="2 3">VU population</strain>
        <tissue evidence="2">Whole body</tissue>
    </source>
</reference>
<dbReference type="Proteomes" id="UP000198287">
    <property type="component" value="Unassembled WGS sequence"/>
</dbReference>
<evidence type="ECO:0000313" key="2">
    <source>
        <dbReference type="EMBL" id="OXA64449.1"/>
    </source>
</evidence>
<dbReference type="EMBL" id="LNIX01000001">
    <property type="protein sequence ID" value="OXA64449.1"/>
    <property type="molecule type" value="Genomic_DNA"/>
</dbReference>
<evidence type="ECO:0000313" key="3">
    <source>
        <dbReference type="Proteomes" id="UP000198287"/>
    </source>
</evidence>
<organism evidence="2 3">
    <name type="scientific">Folsomia candida</name>
    <name type="common">Springtail</name>
    <dbReference type="NCBI Taxonomy" id="158441"/>
    <lineage>
        <taxon>Eukaryota</taxon>
        <taxon>Metazoa</taxon>
        <taxon>Ecdysozoa</taxon>
        <taxon>Arthropoda</taxon>
        <taxon>Hexapoda</taxon>
        <taxon>Collembola</taxon>
        <taxon>Entomobryomorpha</taxon>
        <taxon>Isotomoidea</taxon>
        <taxon>Isotomidae</taxon>
        <taxon>Proisotominae</taxon>
        <taxon>Folsomia</taxon>
    </lineage>
</organism>